<reference evidence="1 2" key="1">
    <citation type="journal article" date="2012" name="J. Bacteriol.">
        <title>Draft Genome Sequence of the Extremely Halophilic Archaeon Halogranum salarium B-1T.</title>
        <authorList>
            <person name="Kim K.K."/>
            <person name="Lee K.C."/>
            <person name="Lee J.S."/>
        </authorList>
    </citation>
    <scope>NUCLEOTIDE SEQUENCE [LARGE SCALE GENOMIC DNA]</scope>
    <source>
        <strain evidence="1 2">B-1</strain>
    </source>
</reference>
<protein>
    <submittedName>
        <fullName evidence="1">Uncharacterized protein</fullName>
    </submittedName>
</protein>
<sequence length="49" mass="5126">MPRAGSKGFDAAADGLSGAVVTACQSPSRDCFTRLVIRVKLLGVQQMSE</sequence>
<evidence type="ECO:0000313" key="1">
    <source>
        <dbReference type="EMBL" id="EJN60361.1"/>
    </source>
</evidence>
<organism evidence="1 2">
    <name type="scientific">Halogranum salarium B-1</name>
    <dbReference type="NCBI Taxonomy" id="1210908"/>
    <lineage>
        <taxon>Archaea</taxon>
        <taxon>Methanobacteriati</taxon>
        <taxon>Methanobacteriota</taxon>
        <taxon>Stenosarchaea group</taxon>
        <taxon>Halobacteria</taxon>
        <taxon>Halobacteriales</taxon>
        <taxon>Haloferacaceae</taxon>
    </lineage>
</organism>
<name>J3JGT0_9EURY</name>
<dbReference type="EMBL" id="ALJD01000003">
    <property type="protein sequence ID" value="EJN60361.1"/>
    <property type="molecule type" value="Genomic_DNA"/>
</dbReference>
<accession>J3JGT0</accession>
<dbReference type="AlphaFoldDB" id="J3JGT0"/>
<gene>
    <name evidence="1" type="ORF">HSB1_09640</name>
</gene>
<dbReference type="Proteomes" id="UP000007813">
    <property type="component" value="Unassembled WGS sequence"/>
</dbReference>
<proteinExistence type="predicted"/>
<comment type="caution">
    <text evidence="1">The sequence shown here is derived from an EMBL/GenBank/DDBJ whole genome shotgun (WGS) entry which is preliminary data.</text>
</comment>
<evidence type="ECO:0000313" key="2">
    <source>
        <dbReference type="Proteomes" id="UP000007813"/>
    </source>
</evidence>